<reference evidence="1" key="2">
    <citation type="journal article" date="2023" name="BMC Genomics">
        <title>Pest status, molecular evolution, and epigenetic factors derived from the genome assembly of Frankliniella fusca, a thysanopteran phytovirus vector.</title>
        <authorList>
            <person name="Catto M.A."/>
            <person name="Labadie P.E."/>
            <person name="Jacobson A.L."/>
            <person name="Kennedy G.G."/>
            <person name="Srinivasan R."/>
            <person name="Hunt B.G."/>
        </authorList>
    </citation>
    <scope>NUCLEOTIDE SEQUENCE</scope>
    <source>
        <strain evidence="1">PL_HMW_Pooled</strain>
    </source>
</reference>
<protein>
    <submittedName>
        <fullName evidence="1">Restriction of telomere capping protein 5</fullName>
    </submittedName>
</protein>
<dbReference type="AlphaFoldDB" id="A0AAE1H4L6"/>
<sequence length="98" mass="10427">MERKKAYDIREKVKVAMGSLLKASAAFGWGTSSTTQLDEEFAVWGSSGSGGTTWHHDEVPAGNDWVWVSGGDGMAGCRRQAGGWAERGAELRGAALPQ</sequence>
<evidence type="ECO:0000313" key="1">
    <source>
        <dbReference type="EMBL" id="KAK3914687.1"/>
    </source>
</evidence>
<evidence type="ECO:0000313" key="2">
    <source>
        <dbReference type="Proteomes" id="UP001219518"/>
    </source>
</evidence>
<accession>A0AAE1H4L6</accession>
<name>A0AAE1H4L6_9NEOP</name>
<gene>
    <name evidence="1" type="ORF">KUF71_005483</name>
</gene>
<comment type="caution">
    <text evidence="1">The sequence shown here is derived from an EMBL/GenBank/DDBJ whole genome shotgun (WGS) entry which is preliminary data.</text>
</comment>
<dbReference type="EMBL" id="JAHWGI010000383">
    <property type="protein sequence ID" value="KAK3914687.1"/>
    <property type="molecule type" value="Genomic_DNA"/>
</dbReference>
<keyword evidence="2" id="KW-1185">Reference proteome</keyword>
<reference evidence="1" key="1">
    <citation type="submission" date="2021-07" db="EMBL/GenBank/DDBJ databases">
        <authorList>
            <person name="Catto M.A."/>
            <person name="Jacobson A."/>
            <person name="Kennedy G."/>
            <person name="Labadie P."/>
            <person name="Hunt B.G."/>
            <person name="Srinivasan R."/>
        </authorList>
    </citation>
    <scope>NUCLEOTIDE SEQUENCE</scope>
    <source>
        <strain evidence="1">PL_HMW_Pooled</strain>
        <tissue evidence="1">Head</tissue>
    </source>
</reference>
<dbReference type="Proteomes" id="UP001219518">
    <property type="component" value="Unassembled WGS sequence"/>
</dbReference>
<proteinExistence type="predicted"/>
<organism evidence="1 2">
    <name type="scientific">Frankliniella fusca</name>
    <dbReference type="NCBI Taxonomy" id="407009"/>
    <lineage>
        <taxon>Eukaryota</taxon>
        <taxon>Metazoa</taxon>
        <taxon>Ecdysozoa</taxon>
        <taxon>Arthropoda</taxon>
        <taxon>Hexapoda</taxon>
        <taxon>Insecta</taxon>
        <taxon>Pterygota</taxon>
        <taxon>Neoptera</taxon>
        <taxon>Paraneoptera</taxon>
        <taxon>Thysanoptera</taxon>
        <taxon>Terebrantia</taxon>
        <taxon>Thripoidea</taxon>
        <taxon>Thripidae</taxon>
        <taxon>Frankliniella</taxon>
    </lineage>
</organism>